<evidence type="ECO:0000256" key="1">
    <source>
        <dbReference type="ARBA" id="ARBA00022441"/>
    </source>
</evidence>
<comment type="caution">
    <text evidence="5">The sequence shown here is derived from an EMBL/GenBank/DDBJ whole genome shotgun (WGS) entry which is preliminary data.</text>
</comment>
<dbReference type="SUPFAM" id="SSF54695">
    <property type="entry name" value="POZ domain"/>
    <property type="match status" value="1"/>
</dbReference>
<keyword evidence="1" id="KW-0880">Kelch repeat</keyword>
<keyword evidence="2" id="KW-0677">Repeat</keyword>
<protein>
    <recommendedName>
        <fullName evidence="4">BTB domain-containing protein</fullName>
    </recommendedName>
</protein>
<dbReference type="InterPro" id="IPR006652">
    <property type="entry name" value="Kelch_1"/>
</dbReference>
<dbReference type="Pfam" id="PF00651">
    <property type="entry name" value="BTB"/>
    <property type="match status" value="1"/>
</dbReference>
<dbReference type="SMART" id="SM00612">
    <property type="entry name" value="Kelch"/>
    <property type="match status" value="3"/>
</dbReference>
<evidence type="ECO:0000256" key="3">
    <source>
        <dbReference type="SAM" id="MobiDB-lite"/>
    </source>
</evidence>
<dbReference type="InterPro" id="IPR015915">
    <property type="entry name" value="Kelch-typ_b-propeller"/>
</dbReference>
<dbReference type="InterPro" id="IPR000210">
    <property type="entry name" value="BTB/POZ_dom"/>
</dbReference>
<dbReference type="Gene3D" id="2.120.10.80">
    <property type="entry name" value="Kelch-type beta propeller"/>
    <property type="match status" value="2"/>
</dbReference>
<proteinExistence type="predicted"/>
<organism evidence="5 6">
    <name type="scientific">Batillaria attramentaria</name>
    <dbReference type="NCBI Taxonomy" id="370345"/>
    <lineage>
        <taxon>Eukaryota</taxon>
        <taxon>Metazoa</taxon>
        <taxon>Spiralia</taxon>
        <taxon>Lophotrochozoa</taxon>
        <taxon>Mollusca</taxon>
        <taxon>Gastropoda</taxon>
        <taxon>Caenogastropoda</taxon>
        <taxon>Sorbeoconcha</taxon>
        <taxon>Cerithioidea</taxon>
        <taxon>Batillariidae</taxon>
        <taxon>Batillaria</taxon>
    </lineage>
</organism>
<feature type="region of interest" description="Disordered" evidence="3">
    <location>
        <begin position="399"/>
        <end position="426"/>
    </location>
</feature>
<dbReference type="SUPFAM" id="SSF50965">
    <property type="entry name" value="Galactose oxidase, central domain"/>
    <property type="match status" value="1"/>
</dbReference>
<dbReference type="InterPro" id="IPR011705">
    <property type="entry name" value="BACK"/>
</dbReference>
<dbReference type="Pfam" id="PF07707">
    <property type="entry name" value="BACK"/>
    <property type="match status" value="1"/>
</dbReference>
<dbReference type="Gene3D" id="3.30.710.10">
    <property type="entry name" value="Potassium Channel Kv1.1, Chain A"/>
    <property type="match status" value="1"/>
</dbReference>
<feature type="domain" description="BTB" evidence="4">
    <location>
        <begin position="34"/>
        <end position="100"/>
    </location>
</feature>
<reference evidence="5 6" key="1">
    <citation type="journal article" date="2023" name="Sci. Data">
        <title>Genome assembly of the Korean intertidal mud-creeper Batillaria attramentaria.</title>
        <authorList>
            <person name="Patra A.K."/>
            <person name="Ho P.T."/>
            <person name="Jun S."/>
            <person name="Lee S.J."/>
            <person name="Kim Y."/>
            <person name="Won Y.J."/>
        </authorList>
    </citation>
    <scope>NUCLEOTIDE SEQUENCE [LARGE SCALE GENOMIC DNA]</scope>
    <source>
        <strain evidence="5">Wonlab-2016</strain>
    </source>
</reference>
<feature type="compositionally biased region" description="Acidic residues" evidence="3">
    <location>
        <begin position="400"/>
        <end position="410"/>
    </location>
</feature>
<dbReference type="PANTHER" id="PTHR45632">
    <property type="entry name" value="LD33804P"/>
    <property type="match status" value="1"/>
</dbReference>
<gene>
    <name evidence="5" type="ORF">BaRGS_00020850</name>
</gene>
<evidence type="ECO:0000313" key="6">
    <source>
        <dbReference type="Proteomes" id="UP001519460"/>
    </source>
</evidence>
<keyword evidence="6" id="KW-1185">Reference proteome</keyword>
<evidence type="ECO:0000313" key="5">
    <source>
        <dbReference type="EMBL" id="KAK7487949.1"/>
    </source>
</evidence>
<evidence type="ECO:0000259" key="4">
    <source>
        <dbReference type="PROSITE" id="PS50097"/>
    </source>
</evidence>
<dbReference type="AlphaFoldDB" id="A0ABD0KLA9"/>
<dbReference type="EMBL" id="JACVVK020000157">
    <property type="protein sequence ID" value="KAK7487949.1"/>
    <property type="molecule type" value="Genomic_DNA"/>
</dbReference>
<dbReference type="SMART" id="SM00225">
    <property type="entry name" value="BTB"/>
    <property type="match status" value="1"/>
</dbReference>
<dbReference type="PROSITE" id="PS50097">
    <property type="entry name" value="BTB"/>
    <property type="match status" value="1"/>
</dbReference>
<dbReference type="SMART" id="SM00875">
    <property type="entry name" value="BACK"/>
    <property type="match status" value="1"/>
</dbReference>
<dbReference type="PANTHER" id="PTHR45632:SF3">
    <property type="entry name" value="KELCH-LIKE PROTEIN 32"/>
    <property type="match status" value="1"/>
</dbReference>
<dbReference type="Gene3D" id="1.25.40.420">
    <property type="match status" value="1"/>
</dbReference>
<name>A0ABD0KLA9_9CAEN</name>
<accession>A0ABD0KLA9</accession>
<feature type="compositionally biased region" description="Basic and acidic residues" evidence="3">
    <location>
        <begin position="411"/>
        <end position="426"/>
    </location>
</feature>
<dbReference type="InterPro" id="IPR011043">
    <property type="entry name" value="Gal_Oxase/kelch_b-propeller"/>
</dbReference>
<dbReference type="Pfam" id="PF01344">
    <property type="entry name" value="Kelch_1"/>
    <property type="match status" value="1"/>
</dbReference>
<sequence length="764" mass="85018">MTYQLGSSFDNLQNTVNNSMGDGVGRLHADQELCDVTVTVGDESFLCHKVVLASVSRFFQALFRNEPTSDHVPIDNDYVSANAFGVFVDMLYKKLDGVTDANTANDVLIAAMFLQVQFLQEHCERFLVNDMTPDTCLDMWQFADSYELKILEEGARAMAMSQFNEDAFSNAFGSLPLHFLLILLSSNNLVVNEDNVCERIVYWVRKNAQAREQYLPQLLPFVNFLNVSDSYRETLRQQALQFSSIESYLSEALTFKLETATKINSVTRREILARQDKRVTSAEVDMHVVAIGGVGTDGRSTRTVRIVETDNKTEDKPRQLEMLDVDPGIGFATCVWRNELYISGGSKKPEMFKVYNSGADAWKSLPNLLQRRKGHAIVAVGWNIYILGGEEAATVSSCLEETDEEDEGVPEEQKEKEESVPTKESEAAVEITAPSLLSDISMYSTRTRTWSKFGQLTEPRTDVSAAVLGHRIYVFGGKNADNQPTSLVECVDTLTGSVYLAGRLPSPTSGVRALSDGGSVFVTLPEVGVYQMKEHHHFTDSEKMQEATTQDTTPLPAFGEKDVVHKDSAVFKSEDRRRMSEVFQKSRHAIPEEKQQEADACNDADSIAQLLGPAKAPEAEVKNEDANAEEKSLLVQSDTNHSMALRKGDQRGNGADHQPTVTFRKLAVLPERRHFGACIYKGNVLVGGGLDQNGERLSDFKFFGSVTMASTLALEGGLSHFGLHVLEVPKLTDKATFRFTFRPDKLDGKNSLESHRVKINRFTW</sequence>
<evidence type="ECO:0000256" key="2">
    <source>
        <dbReference type="ARBA" id="ARBA00022737"/>
    </source>
</evidence>
<dbReference type="InterPro" id="IPR011333">
    <property type="entry name" value="SKP1/BTB/POZ_sf"/>
</dbReference>
<dbReference type="Proteomes" id="UP001519460">
    <property type="component" value="Unassembled WGS sequence"/>
</dbReference>